<proteinExistence type="predicted"/>
<evidence type="ECO:0000313" key="2">
    <source>
        <dbReference type="EMBL" id="GME85692.1"/>
    </source>
</evidence>
<evidence type="ECO:0000256" key="1">
    <source>
        <dbReference type="SAM" id="Phobius"/>
    </source>
</evidence>
<feature type="transmembrane region" description="Helical" evidence="1">
    <location>
        <begin position="59"/>
        <end position="77"/>
    </location>
</feature>
<keyword evidence="1" id="KW-0812">Transmembrane</keyword>
<evidence type="ECO:0000313" key="3">
    <source>
        <dbReference type="Proteomes" id="UP001165120"/>
    </source>
</evidence>
<dbReference type="Proteomes" id="UP001165120">
    <property type="component" value="Unassembled WGS sequence"/>
</dbReference>
<dbReference type="AlphaFoldDB" id="A0A9W6TAF6"/>
<organism evidence="2 3">
    <name type="scientific">Candida boidinii</name>
    <name type="common">Yeast</name>
    <dbReference type="NCBI Taxonomy" id="5477"/>
    <lineage>
        <taxon>Eukaryota</taxon>
        <taxon>Fungi</taxon>
        <taxon>Dikarya</taxon>
        <taxon>Ascomycota</taxon>
        <taxon>Saccharomycotina</taxon>
        <taxon>Pichiomycetes</taxon>
        <taxon>Pichiales</taxon>
        <taxon>Pichiaceae</taxon>
        <taxon>Ogataea</taxon>
        <taxon>Ogataea/Candida clade</taxon>
    </lineage>
</organism>
<keyword evidence="3" id="KW-1185">Reference proteome</keyword>
<dbReference type="EMBL" id="BSXN01008043">
    <property type="protein sequence ID" value="GME85692.1"/>
    <property type="molecule type" value="Genomic_DNA"/>
</dbReference>
<keyword evidence="1" id="KW-1133">Transmembrane helix</keyword>
<comment type="caution">
    <text evidence="2">The sequence shown here is derived from an EMBL/GenBank/DDBJ whole genome shotgun (WGS) entry which is preliminary data.</text>
</comment>
<feature type="transmembrane region" description="Helical" evidence="1">
    <location>
        <begin position="83"/>
        <end position="105"/>
    </location>
</feature>
<keyword evidence="1" id="KW-0472">Membrane</keyword>
<name>A0A9W6TAF6_CANBO</name>
<gene>
    <name evidence="2" type="ORF">Cboi02_000699500</name>
</gene>
<accession>A0A9W6TAF6</accession>
<protein>
    <submittedName>
        <fullName evidence="2">Unnamed protein product</fullName>
    </submittedName>
</protein>
<reference evidence="2" key="1">
    <citation type="submission" date="2023-04" db="EMBL/GenBank/DDBJ databases">
        <title>Candida boidinii NBRC 10035.</title>
        <authorList>
            <person name="Ichikawa N."/>
            <person name="Sato H."/>
            <person name="Tonouchi N."/>
        </authorList>
    </citation>
    <scope>NUCLEOTIDE SEQUENCE</scope>
    <source>
        <strain evidence="2">NBRC 10035</strain>
    </source>
</reference>
<sequence>MTDEDIYNVDRNAEEATTTTNTLANNEVVPHPPVKPLSKIDKIASKFTEFEENHSQMCFLIYLFFTLMVIGVTIFAFVSKGVWFTSISWVIIVTDTVGEFAWFCYKCRRRRLRHQRDNKAR</sequence>